<dbReference type="GO" id="GO:0016567">
    <property type="term" value="P:protein ubiquitination"/>
    <property type="evidence" value="ECO:0007669"/>
    <property type="project" value="TreeGrafter"/>
</dbReference>
<evidence type="ECO:0000259" key="2">
    <source>
        <dbReference type="Pfam" id="PF23202"/>
    </source>
</evidence>
<dbReference type="GO" id="GO:0072344">
    <property type="term" value="P:rescue of stalled ribosome"/>
    <property type="evidence" value="ECO:0007669"/>
    <property type="project" value="InterPro"/>
</dbReference>
<dbReference type="GO" id="GO:0043022">
    <property type="term" value="F:ribosome binding"/>
    <property type="evidence" value="ECO:0007669"/>
    <property type="project" value="TreeGrafter"/>
</dbReference>
<proteinExistence type="predicted"/>
<gene>
    <name evidence="3" type="ORF">Pfra01_001981800</name>
</gene>
<dbReference type="EMBL" id="BSXT01002638">
    <property type="protein sequence ID" value="GMF49974.1"/>
    <property type="molecule type" value="Genomic_DNA"/>
</dbReference>
<feature type="compositionally biased region" description="Polar residues" evidence="1">
    <location>
        <begin position="323"/>
        <end position="335"/>
    </location>
</feature>
<feature type="region of interest" description="Disordered" evidence="1">
    <location>
        <begin position="64"/>
        <end position="108"/>
    </location>
</feature>
<dbReference type="Pfam" id="PF23202">
    <property type="entry name" value="PAH_ZNF598"/>
    <property type="match status" value="1"/>
</dbReference>
<reference evidence="3" key="1">
    <citation type="submission" date="2023-04" db="EMBL/GenBank/DDBJ databases">
        <title>Phytophthora fragariaefolia NBRC 109709.</title>
        <authorList>
            <person name="Ichikawa N."/>
            <person name="Sato H."/>
            <person name="Tonouchi N."/>
        </authorList>
    </citation>
    <scope>NUCLEOTIDE SEQUENCE</scope>
    <source>
        <strain evidence="3">NBRC 109709</strain>
    </source>
</reference>
<dbReference type="PANTHER" id="PTHR22938:SF0">
    <property type="entry name" value="E3 UBIQUITIN-PROTEIN LIGASE ZNF598"/>
    <property type="match status" value="1"/>
</dbReference>
<dbReference type="InterPro" id="IPR057634">
    <property type="entry name" value="PAH_ZNF598/HEL2"/>
</dbReference>
<dbReference type="Proteomes" id="UP001165121">
    <property type="component" value="Unassembled WGS sequence"/>
</dbReference>
<feature type="compositionally biased region" description="Basic and acidic residues" evidence="1">
    <location>
        <begin position="464"/>
        <end position="474"/>
    </location>
</feature>
<evidence type="ECO:0000313" key="4">
    <source>
        <dbReference type="Proteomes" id="UP001165121"/>
    </source>
</evidence>
<dbReference type="PANTHER" id="PTHR22938">
    <property type="entry name" value="ZINC FINGER PROTEIN 598"/>
    <property type="match status" value="1"/>
</dbReference>
<dbReference type="OrthoDB" id="124979at2759"/>
<protein>
    <submittedName>
        <fullName evidence="3">Unnamed protein product</fullName>
    </submittedName>
</protein>
<sequence length="521" mass="58938">MPEISTEPVLVTKFMHSVPMVKPSSLNEDEQVETEVPRAIADVENRAVQEGLKFAVTVQAEEVSEPPLSNGFQDGGQSAAEPVSSEYPAPYSQNSSTKSSSSSPVLLRRGSSTTLYDEGEEYITVIPETDPKAAKRLHKKIIQTVRELVSYDEERVHDFQDQTKDFGREKTSAMEYCAFLLGAVGAQESCKLIPEMARLLPDEVKRDELMQARAAIWRRTHRRHRRRSKQFSESVVMQKQKEEQQQVVENTHRMRPKSESLSTLNWGSERVESVQDSSRNSMIERPTPAIDGEFRIQPENNAPTVPAHRTGLADPRRHLNRRASFNTMFGETLQTDPIKEENPAENESDEDSDDSLLDHPRIVSQEVPHTDRTSLHNGSTRTRFSDLGRQNSSFIDEGDDDSTEDDEESHPASRSQRSRHRQQSGSGSGSIGRISAKERPSSRGSLTRTRSRQSSSFIEESDEERSYGEEENSHTRFRRSQRRASRKFDEEAKSGPAPEEENPVLARLKKQGAINFMAQLR</sequence>
<dbReference type="GO" id="GO:0061630">
    <property type="term" value="F:ubiquitin protein ligase activity"/>
    <property type="evidence" value="ECO:0007669"/>
    <property type="project" value="InterPro"/>
</dbReference>
<organism evidence="3 4">
    <name type="scientific">Phytophthora fragariaefolia</name>
    <dbReference type="NCBI Taxonomy" id="1490495"/>
    <lineage>
        <taxon>Eukaryota</taxon>
        <taxon>Sar</taxon>
        <taxon>Stramenopiles</taxon>
        <taxon>Oomycota</taxon>
        <taxon>Peronosporomycetes</taxon>
        <taxon>Peronosporales</taxon>
        <taxon>Peronosporaceae</taxon>
        <taxon>Phytophthora</taxon>
    </lineage>
</organism>
<evidence type="ECO:0000256" key="1">
    <source>
        <dbReference type="SAM" id="MobiDB-lite"/>
    </source>
</evidence>
<feature type="compositionally biased region" description="Acidic residues" evidence="1">
    <location>
        <begin position="343"/>
        <end position="355"/>
    </location>
</feature>
<dbReference type="InterPro" id="IPR044288">
    <property type="entry name" value="ZNF598/HEL2"/>
</dbReference>
<dbReference type="AlphaFoldDB" id="A0A9W6Y0C1"/>
<feature type="compositionally biased region" description="Basic and acidic residues" evidence="1">
    <location>
        <begin position="239"/>
        <end position="258"/>
    </location>
</feature>
<feature type="region of interest" description="Disordered" evidence="1">
    <location>
        <begin position="228"/>
        <end position="505"/>
    </location>
</feature>
<feature type="compositionally biased region" description="Low complexity" evidence="1">
    <location>
        <begin position="92"/>
        <end position="108"/>
    </location>
</feature>
<comment type="caution">
    <text evidence="3">The sequence shown here is derived from an EMBL/GenBank/DDBJ whole genome shotgun (WGS) entry which is preliminary data.</text>
</comment>
<name>A0A9W6Y0C1_9STRA</name>
<feature type="domain" description="ZNF598/HEL2 PAH" evidence="2">
    <location>
        <begin position="137"/>
        <end position="212"/>
    </location>
</feature>
<keyword evidence="4" id="KW-1185">Reference proteome</keyword>
<evidence type="ECO:0000313" key="3">
    <source>
        <dbReference type="EMBL" id="GMF49974.1"/>
    </source>
</evidence>
<feature type="compositionally biased region" description="Polar residues" evidence="1">
    <location>
        <begin position="375"/>
        <end position="394"/>
    </location>
</feature>
<feature type="compositionally biased region" description="Low complexity" evidence="1">
    <location>
        <begin position="442"/>
        <end position="456"/>
    </location>
</feature>
<accession>A0A9W6Y0C1</accession>
<feature type="compositionally biased region" description="Basic residues" evidence="1">
    <location>
        <begin position="475"/>
        <end position="485"/>
    </location>
</feature>
<feature type="compositionally biased region" description="Acidic residues" evidence="1">
    <location>
        <begin position="396"/>
        <end position="408"/>
    </location>
</feature>